<feature type="domain" description="Trimeric autotransporter adhesin YadA-like head" evidence="12">
    <location>
        <begin position="104"/>
        <end position="130"/>
    </location>
</feature>
<evidence type="ECO:0000256" key="8">
    <source>
        <dbReference type="ARBA" id="ARBA00022927"/>
    </source>
</evidence>
<dbReference type="SUPFAM" id="SSF101967">
    <property type="entry name" value="Adhesin YadA, collagen-binding domain"/>
    <property type="match status" value="1"/>
</dbReference>
<evidence type="ECO:0008006" key="16">
    <source>
        <dbReference type="Google" id="ProtNLM"/>
    </source>
</evidence>
<feature type="domain" description="Trimeric autotransporter adhesin YadA-like stalk" evidence="13">
    <location>
        <begin position="245"/>
        <end position="275"/>
    </location>
</feature>
<keyword evidence="5" id="KW-1134">Transmembrane beta strand</keyword>
<feature type="domain" description="Trimeric autotransporter adhesin YadA-like head" evidence="12">
    <location>
        <begin position="137"/>
        <end position="157"/>
    </location>
</feature>
<evidence type="ECO:0000259" key="12">
    <source>
        <dbReference type="Pfam" id="PF05658"/>
    </source>
</evidence>
<evidence type="ECO:0000259" key="11">
    <source>
        <dbReference type="Pfam" id="PF03895"/>
    </source>
</evidence>
<keyword evidence="8" id="KW-0653">Protein transport</keyword>
<dbReference type="EMBL" id="ROAL01000065">
    <property type="protein sequence ID" value="MIB64066.1"/>
    <property type="molecule type" value="Genomic_DNA"/>
</dbReference>
<sequence>MIMRKYYYFFIYSVISFNSIAADPQVKQDDGVGSNSFFITSSSNTPTKKENVQGTNSVAIGNNVQIKKGDGSDLKNMSDGSVAIGNGASTMYEGTTAVGKGAKATGWRSTAIGVGATTNAESATAMGNGANANNWGASAYGTIAKATGTNSTAIGNAAQSSGELSTALGVSSQSTGHYSAALGTLSKAEGYGSVATGLHANAKSQYGIALGSYSVADRAALDDTMLGAISVGGTANDTLGYRTRQIINLAAGTEDNDAVNVSQLKKEAGERVAGDAATLTAAKNYSDAGNKQTLKTANEYSDAGDAKTLQTAKNYSDTGDERTLNSANNYTNTAVKKSNANTLYQANQYTNQKFSELRKVVDENRKRSDAGIAGAMAMTAIAPVPYKDYSFGMAAGGYRDQGAIAAGINIKTSESSLMKVNASWDSQNGGGIAAGFNVGW</sequence>
<dbReference type="AlphaFoldDB" id="A0A3K3KGX6"/>
<proteinExistence type="inferred from homology"/>
<keyword evidence="10" id="KW-0998">Cell outer membrane</keyword>
<dbReference type="Proteomes" id="UP000271175">
    <property type="component" value="Unassembled WGS sequence"/>
</dbReference>
<dbReference type="InterPro" id="IPR045584">
    <property type="entry name" value="Pilin-like"/>
</dbReference>
<evidence type="ECO:0000256" key="7">
    <source>
        <dbReference type="ARBA" id="ARBA00022729"/>
    </source>
</evidence>
<dbReference type="Gene3D" id="1.20.5.2280">
    <property type="match status" value="1"/>
</dbReference>
<dbReference type="Pfam" id="PF03895">
    <property type="entry name" value="YadA_anchor"/>
    <property type="match status" value="1"/>
</dbReference>
<dbReference type="Gene3D" id="2.150.10.10">
    <property type="entry name" value="Serralysin-like metalloprotease, C-terminal"/>
    <property type="match status" value="2"/>
</dbReference>
<dbReference type="GO" id="GO:0015031">
    <property type="term" value="P:protein transport"/>
    <property type="evidence" value="ECO:0007669"/>
    <property type="project" value="UniProtKB-KW"/>
</dbReference>
<comment type="caution">
    <text evidence="14">The sequence shown here is derived from an EMBL/GenBank/DDBJ whole genome shotgun (WGS) entry which is preliminary data.</text>
</comment>
<name>A0A3K3KGX6_ECOLX</name>
<keyword evidence="6" id="KW-0812">Transmembrane</keyword>
<keyword evidence="4" id="KW-0813">Transport</keyword>
<accession>A0A3K3KGX6</accession>
<dbReference type="RefSeq" id="WP_077249576.1">
    <property type="nucleotide sequence ID" value="NZ_CP142044.1"/>
</dbReference>
<organism evidence="14 15">
    <name type="scientific">Escherichia coli</name>
    <dbReference type="NCBI Taxonomy" id="562"/>
    <lineage>
        <taxon>Bacteria</taxon>
        <taxon>Pseudomonadati</taxon>
        <taxon>Pseudomonadota</taxon>
        <taxon>Gammaproteobacteria</taxon>
        <taxon>Enterobacterales</taxon>
        <taxon>Enterobacteriaceae</taxon>
        <taxon>Escherichia</taxon>
    </lineage>
</organism>
<dbReference type="InterPro" id="IPR008635">
    <property type="entry name" value="Coiled_stalk_dom"/>
</dbReference>
<evidence type="ECO:0000256" key="2">
    <source>
        <dbReference type="ARBA" id="ARBA00004442"/>
    </source>
</evidence>
<reference evidence="14 15" key="1">
    <citation type="submission" date="2018-10" db="EMBL/GenBank/DDBJ databases">
        <authorList>
            <consortium name="NARMS: The National Antimicrobial Resistance Monitoring System"/>
        </authorList>
    </citation>
    <scope>NUCLEOTIDE SEQUENCE [LARGE SCALE GENOMIC DNA]</scope>
    <source>
        <strain evidence="14 15">CVM N17EC0276</strain>
    </source>
</reference>
<feature type="domain" description="Trimeric autotransporter adhesin YadA-like C-terminal membrane anchor" evidence="11">
    <location>
        <begin position="386"/>
        <end position="440"/>
    </location>
</feature>
<dbReference type="GO" id="GO:0009986">
    <property type="term" value="C:cell surface"/>
    <property type="evidence" value="ECO:0007669"/>
    <property type="project" value="UniProtKB-SubCell"/>
</dbReference>
<evidence type="ECO:0000256" key="3">
    <source>
        <dbReference type="ARBA" id="ARBA00005848"/>
    </source>
</evidence>
<dbReference type="GO" id="GO:0009279">
    <property type="term" value="C:cell outer membrane"/>
    <property type="evidence" value="ECO:0007669"/>
    <property type="project" value="UniProtKB-SubCell"/>
</dbReference>
<comment type="similarity">
    <text evidence="3">Belongs to the autotransporter-2 (AT-2) (TC 1.B.40) family.</text>
</comment>
<keyword evidence="9" id="KW-0472">Membrane</keyword>
<dbReference type="Pfam" id="PF05658">
    <property type="entry name" value="YadA_head"/>
    <property type="match status" value="5"/>
</dbReference>
<evidence type="ECO:0000256" key="10">
    <source>
        <dbReference type="ARBA" id="ARBA00023237"/>
    </source>
</evidence>
<dbReference type="InterPro" id="IPR005594">
    <property type="entry name" value="YadA_C"/>
</dbReference>
<feature type="domain" description="Trimeric autotransporter adhesin YadA-like head" evidence="12">
    <location>
        <begin position="188"/>
        <end position="214"/>
    </location>
</feature>
<evidence type="ECO:0000256" key="1">
    <source>
        <dbReference type="ARBA" id="ARBA00004241"/>
    </source>
</evidence>
<evidence type="ECO:0000256" key="5">
    <source>
        <dbReference type="ARBA" id="ARBA00022452"/>
    </source>
</evidence>
<feature type="domain" description="Trimeric autotransporter adhesin YadA-like head" evidence="12">
    <location>
        <begin position="161"/>
        <end position="185"/>
    </location>
</feature>
<dbReference type="Pfam" id="PF05662">
    <property type="entry name" value="YadA_stalk"/>
    <property type="match status" value="1"/>
</dbReference>
<evidence type="ECO:0000259" key="13">
    <source>
        <dbReference type="Pfam" id="PF05662"/>
    </source>
</evidence>
<comment type="subcellular location">
    <subcellularLocation>
        <location evidence="2">Cell outer membrane</location>
    </subcellularLocation>
    <subcellularLocation>
        <location evidence="1">Cell surface</location>
    </subcellularLocation>
</comment>
<evidence type="ECO:0000313" key="15">
    <source>
        <dbReference type="Proteomes" id="UP000271175"/>
    </source>
</evidence>
<evidence type="ECO:0000313" key="14">
    <source>
        <dbReference type="EMBL" id="MIB64066.1"/>
    </source>
</evidence>
<dbReference type="InterPro" id="IPR011049">
    <property type="entry name" value="Serralysin-like_metalloprot_C"/>
</dbReference>
<dbReference type="CDD" id="cd12820">
    <property type="entry name" value="LbR_YadA-like"/>
    <property type="match status" value="1"/>
</dbReference>
<protein>
    <recommendedName>
        <fullName evidence="16">Hemagglutinin</fullName>
    </recommendedName>
</protein>
<dbReference type="SUPFAM" id="SSF54523">
    <property type="entry name" value="Pili subunits"/>
    <property type="match status" value="1"/>
</dbReference>
<feature type="domain" description="Trimeric autotransporter adhesin YadA-like head" evidence="12">
    <location>
        <begin position="54"/>
        <end position="63"/>
    </location>
</feature>
<evidence type="ECO:0000256" key="6">
    <source>
        <dbReference type="ARBA" id="ARBA00022692"/>
    </source>
</evidence>
<dbReference type="InterPro" id="IPR008640">
    <property type="entry name" value="Adhesin_Head_dom"/>
</dbReference>
<gene>
    <name evidence="14" type="ORF">D9E49_27590</name>
</gene>
<evidence type="ECO:0000256" key="9">
    <source>
        <dbReference type="ARBA" id="ARBA00023136"/>
    </source>
</evidence>
<keyword evidence="7" id="KW-0732">Signal</keyword>
<evidence type="ECO:0000256" key="4">
    <source>
        <dbReference type="ARBA" id="ARBA00022448"/>
    </source>
</evidence>